<comment type="similarity">
    <text evidence="4 22">Belongs to the WD repeat PRP19 family.</text>
</comment>
<evidence type="ECO:0000256" key="7">
    <source>
        <dbReference type="ARBA" id="ARBA00022574"/>
    </source>
</evidence>
<dbReference type="SUPFAM" id="SSF57850">
    <property type="entry name" value="RING/U-box"/>
    <property type="match status" value="1"/>
</dbReference>
<keyword evidence="11 22" id="KW-0747">Spliceosome</keyword>
<gene>
    <name evidence="24" type="ORF">RND71_043485</name>
</gene>
<reference evidence="24" key="1">
    <citation type="submission" date="2023-12" db="EMBL/GenBank/DDBJ databases">
        <title>Genome assembly of Anisodus tanguticus.</title>
        <authorList>
            <person name="Wang Y.-J."/>
        </authorList>
    </citation>
    <scope>NUCLEOTIDE SEQUENCE</scope>
    <source>
        <strain evidence="24">KB-2021</strain>
        <tissue evidence="24">Leaf</tissue>
    </source>
</reference>
<dbReference type="EMBL" id="JAVYJV010000050">
    <property type="protein sequence ID" value="KAK4337169.1"/>
    <property type="molecule type" value="Genomic_DNA"/>
</dbReference>
<dbReference type="GO" id="GO:0070534">
    <property type="term" value="P:protein K63-linked ubiquitination"/>
    <property type="evidence" value="ECO:0007669"/>
    <property type="project" value="UniProtKB-UniRule"/>
</dbReference>
<keyword evidence="17 22" id="KW-0234">DNA repair</keyword>
<comment type="function">
    <text evidence="19">Probable ubiquitin-protein ligase which is mainly involved pre-mRNA splicing and DNA repair. Component of the MAC complex that probably regulates defense responses through transcriptional control and thereby is essential for plant innate immunity.</text>
</comment>
<dbReference type="FunFam" id="3.30.40.10:FF:000027">
    <property type="entry name" value="Pre-mRNA-processing factor 19, putative"/>
    <property type="match status" value="1"/>
</dbReference>
<organism evidence="24 25">
    <name type="scientific">Anisodus tanguticus</name>
    <dbReference type="NCBI Taxonomy" id="243964"/>
    <lineage>
        <taxon>Eukaryota</taxon>
        <taxon>Viridiplantae</taxon>
        <taxon>Streptophyta</taxon>
        <taxon>Embryophyta</taxon>
        <taxon>Tracheophyta</taxon>
        <taxon>Spermatophyta</taxon>
        <taxon>Magnoliopsida</taxon>
        <taxon>eudicotyledons</taxon>
        <taxon>Gunneridae</taxon>
        <taxon>Pentapetalae</taxon>
        <taxon>asterids</taxon>
        <taxon>lamiids</taxon>
        <taxon>Solanales</taxon>
        <taxon>Solanaceae</taxon>
        <taxon>Solanoideae</taxon>
        <taxon>Hyoscyameae</taxon>
        <taxon>Anisodus</taxon>
    </lineage>
</organism>
<evidence type="ECO:0000256" key="15">
    <source>
        <dbReference type="ARBA" id="ARBA00022859"/>
    </source>
</evidence>
<evidence type="ECO:0000313" key="24">
    <source>
        <dbReference type="EMBL" id="KAK4337169.1"/>
    </source>
</evidence>
<dbReference type="Gene3D" id="3.30.40.10">
    <property type="entry name" value="Zinc/RING finger domain, C3HC4 (zinc finger)"/>
    <property type="match status" value="1"/>
</dbReference>
<keyword evidence="14 22" id="KW-0833">Ubl conjugation pathway</keyword>
<dbReference type="GO" id="GO:0045087">
    <property type="term" value="P:innate immune response"/>
    <property type="evidence" value="ECO:0007669"/>
    <property type="project" value="UniProtKB-KW"/>
</dbReference>
<accession>A0AAE1QNT5</accession>
<feature type="repeat" description="WD" evidence="21">
    <location>
        <begin position="375"/>
        <end position="416"/>
    </location>
</feature>
<evidence type="ECO:0000256" key="14">
    <source>
        <dbReference type="ARBA" id="ARBA00022786"/>
    </source>
</evidence>
<dbReference type="GO" id="GO:0061630">
    <property type="term" value="F:ubiquitin protein ligase activity"/>
    <property type="evidence" value="ECO:0007669"/>
    <property type="project" value="UniProtKB-UniRule"/>
</dbReference>
<evidence type="ECO:0000256" key="13">
    <source>
        <dbReference type="ARBA" id="ARBA00022763"/>
    </source>
</evidence>
<comment type="caution">
    <text evidence="24">The sequence shown here is derived from an EMBL/GenBank/DDBJ whole genome shotgun (WGS) entry which is preliminary data.</text>
</comment>
<dbReference type="InterPro" id="IPR019775">
    <property type="entry name" value="WD40_repeat_CS"/>
</dbReference>
<evidence type="ECO:0000256" key="16">
    <source>
        <dbReference type="ARBA" id="ARBA00023187"/>
    </source>
</evidence>
<evidence type="ECO:0000256" key="19">
    <source>
        <dbReference type="ARBA" id="ARBA00056434"/>
    </source>
</evidence>
<dbReference type="GO" id="GO:0042742">
    <property type="term" value="P:defense response to bacterium"/>
    <property type="evidence" value="ECO:0007669"/>
    <property type="project" value="UniProtKB-ARBA"/>
</dbReference>
<name>A0AAE1QNT5_9SOLA</name>
<comment type="subunit">
    <text evidence="20">Homotetramer. Component of the multiprotein assembly MOS4-associated complex (MAC) at least composed of MOS4, CDC5, PRL1 and PRP19 which is related to the PRP19C/Prp19 complex/NTC/Nineteen complex identified in other organisms. Associated with the spliceosome.</text>
</comment>
<keyword evidence="15" id="KW-0391">Immunity</keyword>
<dbReference type="InterPro" id="IPR015943">
    <property type="entry name" value="WD40/YVTN_repeat-like_dom_sf"/>
</dbReference>
<keyword evidence="10 22" id="KW-0808">Transferase</keyword>
<dbReference type="InterPro" id="IPR001680">
    <property type="entry name" value="WD40_rpt"/>
</dbReference>
<dbReference type="SMART" id="SM00504">
    <property type="entry name" value="Ubox"/>
    <property type="match status" value="1"/>
</dbReference>
<feature type="domain" description="U-box" evidence="23">
    <location>
        <begin position="1"/>
        <end position="73"/>
    </location>
</feature>
<dbReference type="GO" id="GO:0005654">
    <property type="term" value="C:nucleoplasm"/>
    <property type="evidence" value="ECO:0007669"/>
    <property type="project" value="UniProtKB-SubCell"/>
</dbReference>
<evidence type="ECO:0000256" key="1">
    <source>
        <dbReference type="ARBA" id="ARBA00000900"/>
    </source>
</evidence>
<feature type="repeat" description="WD" evidence="21">
    <location>
        <begin position="247"/>
        <end position="288"/>
    </location>
</feature>
<dbReference type="InterPro" id="IPR020472">
    <property type="entry name" value="WD40_PAC1"/>
</dbReference>
<evidence type="ECO:0000256" key="6">
    <source>
        <dbReference type="ARBA" id="ARBA00015618"/>
    </source>
</evidence>
<keyword evidence="7 21" id="KW-0853">WD repeat</keyword>
<dbReference type="GO" id="GO:0071006">
    <property type="term" value="C:U2-type catalytic step 1 spliceosome"/>
    <property type="evidence" value="ECO:0007669"/>
    <property type="project" value="TreeGrafter"/>
</dbReference>
<dbReference type="InterPro" id="IPR055340">
    <property type="entry name" value="RING-Ubox_PRP19"/>
</dbReference>
<dbReference type="PRINTS" id="PR00320">
    <property type="entry name" value="GPROTEINBRPT"/>
</dbReference>
<dbReference type="AlphaFoldDB" id="A0AAE1QNT5"/>
<dbReference type="PROSITE" id="PS00678">
    <property type="entry name" value="WD_REPEATS_1"/>
    <property type="match status" value="2"/>
</dbReference>
<dbReference type="InterPro" id="IPR013083">
    <property type="entry name" value="Znf_RING/FYVE/PHD"/>
</dbReference>
<keyword evidence="13 22" id="KW-0227">DNA damage</keyword>
<dbReference type="Gene3D" id="2.130.10.10">
    <property type="entry name" value="YVTN repeat-like/Quinoprotein amine dehydrogenase"/>
    <property type="match status" value="1"/>
</dbReference>
<dbReference type="EC" id="2.3.2.27" evidence="5 22"/>
<proteinExistence type="inferred from homology"/>
<dbReference type="PROSITE" id="PS50294">
    <property type="entry name" value="WD_REPEATS_REGION"/>
    <property type="match status" value="3"/>
</dbReference>
<dbReference type="InterPro" id="IPR038959">
    <property type="entry name" value="Prp19"/>
</dbReference>
<evidence type="ECO:0000256" key="2">
    <source>
        <dbReference type="ARBA" id="ARBA00004642"/>
    </source>
</evidence>
<evidence type="ECO:0000256" key="22">
    <source>
        <dbReference type="RuleBase" id="RU367101"/>
    </source>
</evidence>
<keyword evidence="12" id="KW-0677">Repeat</keyword>
<dbReference type="GO" id="GO:0000398">
    <property type="term" value="P:mRNA splicing, via spliceosome"/>
    <property type="evidence" value="ECO:0007669"/>
    <property type="project" value="InterPro"/>
</dbReference>
<keyword evidence="25" id="KW-1185">Reference proteome</keyword>
<evidence type="ECO:0000256" key="4">
    <source>
        <dbReference type="ARBA" id="ARBA00006388"/>
    </source>
</evidence>
<dbReference type="Pfam" id="PF24814">
    <property type="entry name" value="WD40_Prp19"/>
    <property type="match status" value="1"/>
</dbReference>
<dbReference type="InterPro" id="IPR036322">
    <property type="entry name" value="WD40_repeat_dom_sf"/>
</dbReference>
<evidence type="ECO:0000256" key="3">
    <source>
        <dbReference type="ARBA" id="ARBA00004906"/>
    </source>
</evidence>
<dbReference type="CDD" id="cd16656">
    <property type="entry name" value="RING-Ubox_PRP19"/>
    <property type="match status" value="1"/>
</dbReference>
<dbReference type="Proteomes" id="UP001291623">
    <property type="component" value="Unassembled WGS sequence"/>
</dbReference>
<sequence>MSVICSLSNEVPEIPVVSPLSGAVFEKRLIVKYIQENGADPINGQELREDQLIELKIPLTVKPKPPTFTSIPSILKTLQDEWDAVMLNSYEVRKQLQIAKQELSNSLYHHDAACRVISRLNNELDAAREALATLKPKYESNNKQNGHDNNETEISDQVFIEKLQAKANELTASRKKRTKKLPDNFTSADSIGNFKTVNSFTGLHSASIPGILALDISNLDDNLIVTGGNDKTAVVFNKETEQIVATFKGHTKKVSSVIYHPNEKSIITASSDTTIRVWNIASAESDIVLKLHDGPITSICLHPLNDYILSTSTDELWAFSDINSGKCLLKLGDTTNKHILTTAQFHPDGMILGCGTSDSLIKIWDLKDKTNVANFPGHSGSITSLKFSENGYHLATSSTDGEIKLWDLRKLENFKTITSENNYPVNKLSFDYSGFYLAIAGNDIQVYQTKKWDNLKVFADHTSAVTDVKFGKNAAYIASTGLDRSLKIYKLDD</sequence>
<evidence type="ECO:0000256" key="17">
    <source>
        <dbReference type="ARBA" id="ARBA00023204"/>
    </source>
</evidence>
<dbReference type="SMART" id="SM00320">
    <property type="entry name" value="WD40"/>
    <property type="match status" value="7"/>
</dbReference>
<dbReference type="PROSITE" id="PS50082">
    <property type="entry name" value="WD_REPEATS_2"/>
    <property type="match status" value="4"/>
</dbReference>
<comment type="subcellular location">
    <subcellularLocation>
        <location evidence="2">Nucleus</location>
        <location evidence="2">Nucleoplasm</location>
    </subcellularLocation>
</comment>
<evidence type="ECO:0000256" key="11">
    <source>
        <dbReference type="ARBA" id="ARBA00022728"/>
    </source>
</evidence>
<evidence type="ECO:0000256" key="5">
    <source>
        <dbReference type="ARBA" id="ARBA00012483"/>
    </source>
</evidence>
<dbReference type="Pfam" id="PF08606">
    <property type="entry name" value="Prp19"/>
    <property type="match status" value="1"/>
</dbReference>
<evidence type="ECO:0000256" key="9">
    <source>
        <dbReference type="ARBA" id="ARBA00022664"/>
    </source>
</evidence>
<dbReference type="GO" id="GO:0005737">
    <property type="term" value="C:cytoplasm"/>
    <property type="evidence" value="ECO:0007669"/>
    <property type="project" value="TreeGrafter"/>
</dbReference>
<evidence type="ECO:0000259" key="23">
    <source>
        <dbReference type="PROSITE" id="PS51698"/>
    </source>
</evidence>
<evidence type="ECO:0000256" key="12">
    <source>
        <dbReference type="ARBA" id="ARBA00022737"/>
    </source>
</evidence>
<dbReference type="PANTHER" id="PTHR43995:SF1">
    <property type="entry name" value="PRE-MRNA-PROCESSING FACTOR 19"/>
    <property type="match status" value="1"/>
</dbReference>
<dbReference type="PANTHER" id="PTHR43995">
    <property type="entry name" value="PRE-MRNA-PROCESSING FACTOR 19"/>
    <property type="match status" value="1"/>
</dbReference>
<comment type="catalytic activity">
    <reaction evidence="1 22">
        <text>S-ubiquitinyl-[E2 ubiquitin-conjugating enzyme]-L-cysteine + [acceptor protein]-L-lysine = [E2 ubiquitin-conjugating enzyme]-L-cysteine + N(6)-ubiquitinyl-[acceptor protein]-L-lysine.</text>
        <dbReference type="EC" id="2.3.2.27"/>
    </reaction>
</comment>
<dbReference type="GO" id="GO:0000974">
    <property type="term" value="C:Prp19 complex"/>
    <property type="evidence" value="ECO:0007669"/>
    <property type="project" value="UniProtKB-UniRule"/>
</dbReference>
<evidence type="ECO:0000313" key="25">
    <source>
        <dbReference type="Proteomes" id="UP001291623"/>
    </source>
</evidence>
<evidence type="ECO:0000256" key="20">
    <source>
        <dbReference type="ARBA" id="ARBA00065458"/>
    </source>
</evidence>
<keyword evidence="18 22" id="KW-0539">Nucleus</keyword>
<comment type="function">
    <text evidence="22">Ubiquitin-protein ligase which is mainly involved pre-mRNA splicing and DNA repair. Required for pre-mRNA splicing as component of the spliceosome.</text>
</comment>
<comment type="pathway">
    <text evidence="3 22">Protein modification; protein ubiquitination.</text>
</comment>
<dbReference type="InterPro" id="IPR013915">
    <property type="entry name" value="Prp19_cc"/>
</dbReference>
<keyword evidence="8" id="KW-0399">Innate immunity</keyword>
<dbReference type="SUPFAM" id="SSF50978">
    <property type="entry name" value="WD40 repeat-like"/>
    <property type="match status" value="1"/>
</dbReference>
<dbReference type="CDD" id="cd00200">
    <property type="entry name" value="WD40"/>
    <property type="match status" value="1"/>
</dbReference>
<evidence type="ECO:0000256" key="21">
    <source>
        <dbReference type="PROSITE-ProRule" id="PRU00221"/>
    </source>
</evidence>
<dbReference type="PROSITE" id="PS51698">
    <property type="entry name" value="U_BOX"/>
    <property type="match status" value="1"/>
</dbReference>
<evidence type="ECO:0000256" key="8">
    <source>
        <dbReference type="ARBA" id="ARBA00022588"/>
    </source>
</evidence>
<feature type="repeat" description="WD" evidence="21">
    <location>
        <begin position="333"/>
        <end position="374"/>
    </location>
</feature>
<keyword evidence="9 22" id="KW-0507">mRNA processing</keyword>
<dbReference type="FunFam" id="2.130.10.10:FF:000043">
    <property type="entry name" value="pre-mRNA-processing factor 19"/>
    <property type="match status" value="1"/>
</dbReference>
<keyword evidence="16 22" id="KW-0508">mRNA splicing</keyword>
<feature type="repeat" description="WD" evidence="21">
    <location>
        <begin position="458"/>
        <end position="493"/>
    </location>
</feature>
<dbReference type="GO" id="GO:0006281">
    <property type="term" value="P:DNA repair"/>
    <property type="evidence" value="ECO:0007669"/>
    <property type="project" value="UniProtKB-KW"/>
</dbReference>
<dbReference type="InterPro" id="IPR003613">
    <property type="entry name" value="Ubox_domain"/>
</dbReference>
<evidence type="ECO:0000256" key="18">
    <source>
        <dbReference type="ARBA" id="ARBA00023242"/>
    </source>
</evidence>
<evidence type="ECO:0000256" key="10">
    <source>
        <dbReference type="ARBA" id="ARBA00022679"/>
    </source>
</evidence>
<protein>
    <recommendedName>
        <fullName evidence="6 22">Pre-mRNA-processing factor 19</fullName>
        <ecNumber evidence="5 22">2.3.2.27</ecNumber>
    </recommendedName>
</protein>